<dbReference type="Proteomes" id="UP001465755">
    <property type="component" value="Unassembled WGS sequence"/>
</dbReference>
<evidence type="ECO:0000313" key="1">
    <source>
        <dbReference type="EMBL" id="KAK9785258.1"/>
    </source>
</evidence>
<protein>
    <submittedName>
        <fullName evidence="1">Uncharacterized protein</fullName>
    </submittedName>
</protein>
<evidence type="ECO:0000313" key="2">
    <source>
        <dbReference type="Proteomes" id="UP001465755"/>
    </source>
</evidence>
<keyword evidence="2" id="KW-1185">Reference proteome</keyword>
<comment type="caution">
    <text evidence="1">The sequence shown here is derived from an EMBL/GenBank/DDBJ whole genome shotgun (WGS) entry which is preliminary data.</text>
</comment>
<accession>A0AAW1NEW0</accession>
<dbReference type="EMBL" id="JALJOQ010000312">
    <property type="protein sequence ID" value="KAK9785258.1"/>
    <property type="molecule type" value="Genomic_DNA"/>
</dbReference>
<gene>
    <name evidence="1" type="ORF">WJX73_006122</name>
</gene>
<name>A0AAW1NEW0_9CHLO</name>
<reference evidence="1 2" key="1">
    <citation type="journal article" date="2024" name="Nat. Commun.">
        <title>Phylogenomics reveals the evolutionary origins of lichenization in chlorophyte algae.</title>
        <authorList>
            <person name="Puginier C."/>
            <person name="Libourel C."/>
            <person name="Otte J."/>
            <person name="Skaloud P."/>
            <person name="Haon M."/>
            <person name="Grisel S."/>
            <person name="Petersen M."/>
            <person name="Berrin J.G."/>
            <person name="Delaux P.M."/>
            <person name="Dal Grande F."/>
            <person name="Keller J."/>
        </authorList>
    </citation>
    <scope>NUCLEOTIDE SEQUENCE [LARGE SCALE GENOMIC DNA]</scope>
    <source>
        <strain evidence="1 2">SAG 2036</strain>
    </source>
</reference>
<proteinExistence type="predicted"/>
<dbReference type="AlphaFoldDB" id="A0AAW1NEW0"/>
<sequence>MGASGDEGPQEVLRPYVAFFAALRLAFGAFVADTTVRCKSLLRHHLEANTSQYAALSWAPTTSILGTMHARHPLRESQLTVPETPSPVAMTAMRKKPGAATRTAVRPPLSKAFEAQAQVGDPHARICATAEGMFARIREAVGANAVPAVKAALLQPMCCDLAARLSVALCAGSDADFMEMFTAPSAVEGMRTQHDELTKRLEGLQTCRTTFQELARSL</sequence>
<organism evidence="1 2">
    <name type="scientific">Symbiochloris irregularis</name>
    <dbReference type="NCBI Taxonomy" id="706552"/>
    <lineage>
        <taxon>Eukaryota</taxon>
        <taxon>Viridiplantae</taxon>
        <taxon>Chlorophyta</taxon>
        <taxon>core chlorophytes</taxon>
        <taxon>Trebouxiophyceae</taxon>
        <taxon>Trebouxiales</taxon>
        <taxon>Trebouxiaceae</taxon>
        <taxon>Symbiochloris</taxon>
    </lineage>
</organism>